<comment type="caution">
    <text evidence="2">The sequence shown here is derived from an EMBL/GenBank/DDBJ whole genome shotgun (WGS) entry which is preliminary data.</text>
</comment>
<evidence type="ECO:0000313" key="2">
    <source>
        <dbReference type="EMBL" id="KAF4441585.1"/>
    </source>
</evidence>
<dbReference type="PANTHER" id="PTHR24148">
    <property type="entry name" value="ANKYRIN REPEAT DOMAIN-CONTAINING PROTEIN 39 HOMOLOG-RELATED"/>
    <property type="match status" value="1"/>
</dbReference>
<evidence type="ECO:0000313" key="3">
    <source>
        <dbReference type="Proteomes" id="UP000605986"/>
    </source>
</evidence>
<dbReference type="Proteomes" id="UP000605986">
    <property type="component" value="Unassembled WGS sequence"/>
</dbReference>
<name>A0A8H4NNE4_9HYPO</name>
<reference evidence="2" key="1">
    <citation type="submission" date="2020-01" db="EMBL/GenBank/DDBJ databases">
        <title>Identification and distribution of gene clusters putatively required for synthesis of sphingolipid metabolism inhibitors in phylogenetically diverse species of the filamentous fungus Fusarium.</title>
        <authorList>
            <person name="Kim H.-S."/>
            <person name="Busman M."/>
            <person name="Brown D.W."/>
            <person name="Divon H."/>
            <person name="Uhlig S."/>
            <person name="Proctor R.H."/>
        </authorList>
    </citation>
    <scope>NUCLEOTIDE SEQUENCE</scope>
    <source>
        <strain evidence="2">NRRL 53441</strain>
    </source>
</reference>
<dbReference type="EMBL" id="JAADJG010000618">
    <property type="protein sequence ID" value="KAF4441585.1"/>
    <property type="molecule type" value="Genomic_DNA"/>
</dbReference>
<gene>
    <name evidence="2" type="ORF">F53441_11989</name>
</gene>
<dbReference type="Pfam" id="PF06985">
    <property type="entry name" value="HET"/>
    <property type="match status" value="1"/>
</dbReference>
<dbReference type="PANTHER" id="PTHR24148:SF64">
    <property type="entry name" value="HETEROKARYON INCOMPATIBILITY DOMAIN-CONTAINING PROTEIN"/>
    <property type="match status" value="1"/>
</dbReference>
<proteinExistence type="predicted"/>
<accession>A0A8H4NNE4</accession>
<protein>
    <recommendedName>
        <fullName evidence="1">Heterokaryon incompatibility domain-containing protein</fullName>
    </recommendedName>
</protein>
<organism evidence="2 3">
    <name type="scientific">Fusarium austroafricanum</name>
    <dbReference type="NCBI Taxonomy" id="2364996"/>
    <lineage>
        <taxon>Eukaryota</taxon>
        <taxon>Fungi</taxon>
        <taxon>Dikarya</taxon>
        <taxon>Ascomycota</taxon>
        <taxon>Pezizomycotina</taxon>
        <taxon>Sordariomycetes</taxon>
        <taxon>Hypocreomycetidae</taxon>
        <taxon>Hypocreales</taxon>
        <taxon>Nectriaceae</taxon>
        <taxon>Fusarium</taxon>
        <taxon>Fusarium concolor species complex</taxon>
    </lineage>
</organism>
<dbReference type="OrthoDB" id="2157530at2759"/>
<dbReference type="AlphaFoldDB" id="A0A8H4NNE4"/>
<keyword evidence="3" id="KW-1185">Reference proteome</keyword>
<dbReference type="InterPro" id="IPR052895">
    <property type="entry name" value="HetReg/Transcr_Mod"/>
</dbReference>
<evidence type="ECO:0000259" key="1">
    <source>
        <dbReference type="Pfam" id="PF06985"/>
    </source>
</evidence>
<dbReference type="InterPro" id="IPR010730">
    <property type="entry name" value="HET"/>
</dbReference>
<sequence length="276" mass="31493">MRDIYSGARKVSAWLGPDPSGDASQVVAIIKRMAELHQAELNPNTDMFPSNQVLAQLRLPAQESPVWESFNRMVALRYFTRVWIIQEIFLADAFELLWGQATIPGTDFRLAYSWIHYNYLCYCHYGLYPSSSILDITRCSALWVQNKDLMELMNGTLGFESTDKRDRIFALVGLVPKSECDIVVDYKKTEAEVYAEPALHIISKSNKLDVLNFTSLQDAPDVNCPVWVPIWKDYDPGTLLDFKFKATKNRCAVQWKGLGFEVLILRSLHVDSLESV</sequence>
<feature type="domain" description="Heterokaryon incompatibility" evidence="1">
    <location>
        <begin position="1"/>
        <end position="87"/>
    </location>
</feature>